<gene>
    <name evidence="2" type="ORF">TRAPUB_4469</name>
</gene>
<feature type="compositionally biased region" description="Pro residues" evidence="1">
    <location>
        <begin position="121"/>
        <end position="131"/>
    </location>
</feature>
<proteinExistence type="predicted"/>
<evidence type="ECO:0000256" key="1">
    <source>
        <dbReference type="SAM" id="MobiDB-lite"/>
    </source>
</evidence>
<evidence type="ECO:0000313" key="3">
    <source>
        <dbReference type="Proteomes" id="UP000184267"/>
    </source>
</evidence>
<accession>A0A1M2VAU7</accession>
<keyword evidence="3" id="KW-1185">Reference proteome</keyword>
<dbReference type="EMBL" id="MNAD01001519">
    <property type="protein sequence ID" value="OJT04675.1"/>
    <property type="molecule type" value="Genomic_DNA"/>
</dbReference>
<reference evidence="2 3" key="1">
    <citation type="submission" date="2016-10" db="EMBL/GenBank/DDBJ databases">
        <title>Genome sequence of the basidiomycete white-rot fungus Trametes pubescens.</title>
        <authorList>
            <person name="Makela M.R."/>
            <person name="Granchi Z."/>
            <person name="Peng M."/>
            <person name="De Vries R.P."/>
            <person name="Grigoriev I."/>
            <person name="Riley R."/>
            <person name="Hilden K."/>
        </authorList>
    </citation>
    <scope>NUCLEOTIDE SEQUENCE [LARGE SCALE GENOMIC DNA]</scope>
    <source>
        <strain evidence="2 3">FBCC735</strain>
    </source>
</reference>
<sequence length="131" mass="13250">MATSTTTSFETISAPVPTATLQVPAEHSGPGSSSNMLRASTPSDVSSANSPAVLPATAAQPPDSAIESFTLATPDTPVADGTSASARVVPESLLPSVDDDDDDDEFIPRGGSTNPSSQPQKPRPPPTGVKH</sequence>
<feature type="region of interest" description="Disordered" evidence="1">
    <location>
        <begin position="1"/>
        <end position="131"/>
    </location>
</feature>
<feature type="compositionally biased region" description="Polar residues" evidence="1">
    <location>
        <begin position="30"/>
        <end position="50"/>
    </location>
</feature>
<evidence type="ECO:0000313" key="2">
    <source>
        <dbReference type="EMBL" id="OJT04675.1"/>
    </source>
</evidence>
<name>A0A1M2VAU7_TRAPU</name>
<feature type="compositionally biased region" description="Polar residues" evidence="1">
    <location>
        <begin position="1"/>
        <end position="11"/>
    </location>
</feature>
<protein>
    <submittedName>
        <fullName evidence="2">Uncharacterized protein</fullName>
    </submittedName>
</protein>
<organism evidence="2 3">
    <name type="scientific">Trametes pubescens</name>
    <name type="common">White-rot fungus</name>
    <dbReference type="NCBI Taxonomy" id="154538"/>
    <lineage>
        <taxon>Eukaryota</taxon>
        <taxon>Fungi</taxon>
        <taxon>Dikarya</taxon>
        <taxon>Basidiomycota</taxon>
        <taxon>Agaricomycotina</taxon>
        <taxon>Agaricomycetes</taxon>
        <taxon>Polyporales</taxon>
        <taxon>Polyporaceae</taxon>
        <taxon>Trametes</taxon>
    </lineage>
</organism>
<comment type="caution">
    <text evidence="2">The sequence shown here is derived from an EMBL/GenBank/DDBJ whole genome shotgun (WGS) entry which is preliminary data.</text>
</comment>
<dbReference type="Proteomes" id="UP000184267">
    <property type="component" value="Unassembled WGS sequence"/>
</dbReference>
<dbReference type="AlphaFoldDB" id="A0A1M2VAU7"/>